<accession>A0A8H6HL14</accession>
<name>A0A8H6HL14_9AGAR</name>
<protein>
    <submittedName>
        <fullName evidence="1">Uncharacterized protein</fullName>
    </submittedName>
</protein>
<dbReference type="EMBL" id="JACGCI010000074">
    <property type="protein sequence ID" value="KAF6748152.1"/>
    <property type="molecule type" value="Genomic_DNA"/>
</dbReference>
<reference evidence="1 2" key="1">
    <citation type="submission" date="2020-07" db="EMBL/GenBank/DDBJ databases">
        <title>Comparative genomics of pyrophilous fungi reveals a link between fire events and developmental genes.</title>
        <authorList>
            <consortium name="DOE Joint Genome Institute"/>
            <person name="Steindorff A.S."/>
            <person name="Carver A."/>
            <person name="Calhoun S."/>
            <person name="Stillman K."/>
            <person name="Liu H."/>
            <person name="Lipzen A."/>
            <person name="Pangilinan J."/>
            <person name="Labutti K."/>
            <person name="Bruns T.D."/>
            <person name="Grigoriev I.V."/>
        </authorList>
    </citation>
    <scope>NUCLEOTIDE SEQUENCE [LARGE SCALE GENOMIC DNA]</scope>
    <source>
        <strain evidence="1 2">CBS 144469</strain>
    </source>
</reference>
<dbReference type="Proteomes" id="UP000521943">
    <property type="component" value="Unassembled WGS sequence"/>
</dbReference>
<keyword evidence="2" id="KW-1185">Reference proteome</keyword>
<comment type="caution">
    <text evidence="1">The sequence shown here is derived from an EMBL/GenBank/DDBJ whole genome shotgun (WGS) entry which is preliminary data.</text>
</comment>
<dbReference type="AlphaFoldDB" id="A0A8H6HL14"/>
<proteinExistence type="predicted"/>
<gene>
    <name evidence="1" type="ORF">DFP72DRAFT_582385</name>
</gene>
<evidence type="ECO:0000313" key="2">
    <source>
        <dbReference type="Proteomes" id="UP000521943"/>
    </source>
</evidence>
<organism evidence="1 2">
    <name type="scientific">Ephemerocybe angulata</name>
    <dbReference type="NCBI Taxonomy" id="980116"/>
    <lineage>
        <taxon>Eukaryota</taxon>
        <taxon>Fungi</taxon>
        <taxon>Dikarya</taxon>
        <taxon>Basidiomycota</taxon>
        <taxon>Agaricomycotina</taxon>
        <taxon>Agaricomycetes</taxon>
        <taxon>Agaricomycetidae</taxon>
        <taxon>Agaricales</taxon>
        <taxon>Agaricineae</taxon>
        <taxon>Psathyrellaceae</taxon>
        <taxon>Ephemerocybe</taxon>
    </lineage>
</organism>
<evidence type="ECO:0000313" key="1">
    <source>
        <dbReference type="EMBL" id="KAF6748152.1"/>
    </source>
</evidence>
<sequence length="232" mass="26340">MTMYITCCSPLAERSEDIVPAPYIQHSQRLPGLSLAEQKVSSPEEGSFCVVPAPYNQHHDWHSFHHNTASTTHLTYDWLSHCRPHSSQCLFVIDSRRPRFPDVQKYQFPHSHRQHPTTSITAAPCRTNDIQITPSPFSGPPKISVSHYGACNSPQISAFIPMTLHRAVPATRSVALFRHTARSRGADPYILCHPARQLSPRDHFTSMRSETPHSFHPVFRTPKMIKFISAVW</sequence>